<comment type="similarity">
    <text evidence="2">Belongs to the beta sliding clamp family.</text>
</comment>
<evidence type="ECO:0000256" key="2">
    <source>
        <dbReference type="ARBA" id="ARBA00010752"/>
    </source>
</evidence>
<dbReference type="NCBIfam" id="TIGR00663">
    <property type="entry name" value="dnan"/>
    <property type="match status" value="1"/>
</dbReference>
<keyword evidence="6" id="KW-0235">DNA replication</keyword>
<organism evidence="12">
    <name type="scientific">hydrothermal vent metagenome</name>
    <dbReference type="NCBI Taxonomy" id="652676"/>
    <lineage>
        <taxon>unclassified sequences</taxon>
        <taxon>metagenomes</taxon>
        <taxon>ecological metagenomes</taxon>
    </lineage>
</organism>
<dbReference type="Pfam" id="PF00712">
    <property type="entry name" value="DNA_pol3_beta"/>
    <property type="match status" value="1"/>
</dbReference>
<reference evidence="12" key="1">
    <citation type="submission" date="2018-06" db="EMBL/GenBank/DDBJ databases">
        <authorList>
            <person name="Zhirakovskaya E."/>
        </authorList>
    </citation>
    <scope>NUCLEOTIDE SEQUENCE</scope>
</reference>
<dbReference type="PIRSF" id="PIRSF000804">
    <property type="entry name" value="DNA_pol_III_b"/>
    <property type="match status" value="1"/>
</dbReference>
<feature type="domain" description="DNA polymerase III beta sliding clamp C-terminal" evidence="11">
    <location>
        <begin position="251"/>
        <end position="370"/>
    </location>
</feature>
<protein>
    <submittedName>
        <fullName evidence="12">DNA polymerase III beta subunit</fullName>
        <ecNumber evidence="12">2.7.7.7</ecNumber>
    </submittedName>
</protein>
<dbReference type="InterPro" id="IPR022635">
    <property type="entry name" value="DNA_polIII_beta_C"/>
</dbReference>
<evidence type="ECO:0000259" key="11">
    <source>
        <dbReference type="Pfam" id="PF02768"/>
    </source>
</evidence>
<dbReference type="Gene3D" id="3.10.150.10">
    <property type="entry name" value="DNA Polymerase III, subunit A, domain 2"/>
    <property type="match status" value="1"/>
</dbReference>
<dbReference type="GO" id="GO:0005737">
    <property type="term" value="C:cytoplasm"/>
    <property type="evidence" value="ECO:0007669"/>
    <property type="project" value="UniProtKB-SubCell"/>
</dbReference>
<evidence type="ECO:0000256" key="8">
    <source>
        <dbReference type="ARBA" id="ARBA00023125"/>
    </source>
</evidence>
<dbReference type="EC" id="2.7.7.7" evidence="12"/>
<name>A0A3B0RWY3_9ZZZZ</name>
<evidence type="ECO:0000256" key="5">
    <source>
        <dbReference type="ARBA" id="ARBA00022695"/>
    </source>
</evidence>
<proteinExistence type="inferred from homology"/>
<evidence type="ECO:0000256" key="4">
    <source>
        <dbReference type="ARBA" id="ARBA00022679"/>
    </source>
</evidence>
<gene>
    <name evidence="12" type="ORF">MNBD_ALPHA06-721</name>
</gene>
<feature type="domain" description="DNA polymerase III beta sliding clamp N-terminal" evidence="9">
    <location>
        <begin position="1"/>
        <end position="120"/>
    </location>
</feature>
<comment type="subcellular location">
    <subcellularLocation>
        <location evidence="1">Cytoplasm</location>
    </subcellularLocation>
</comment>
<dbReference type="GO" id="GO:0006271">
    <property type="term" value="P:DNA strand elongation involved in DNA replication"/>
    <property type="evidence" value="ECO:0007669"/>
    <property type="project" value="TreeGrafter"/>
</dbReference>
<evidence type="ECO:0000256" key="6">
    <source>
        <dbReference type="ARBA" id="ARBA00022705"/>
    </source>
</evidence>
<evidence type="ECO:0000256" key="7">
    <source>
        <dbReference type="ARBA" id="ARBA00022932"/>
    </source>
</evidence>
<dbReference type="GO" id="GO:0009360">
    <property type="term" value="C:DNA polymerase III complex"/>
    <property type="evidence" value="ECO:0007669"/>
    <property type="project" value="InterPro"/>
</dbReference>
<evidence type="ECO:0000259" key="9">
    <source>
        <dbReference type="Pfam" id="PF00712"/>
    </source>
</evidence>
<evidence type="ECO:0000256" key="1">
    <source>
        <dbReference type="ARBA" id="ARBA00004496"/>
    </source>
</evidence>
<keyword evidence="3" id="KW-0963">Cytoplasm</keyword>
<evidence type="ECO:0000259" key="10">
    <source>
        <dbReference type="Pfam" id="PF02767"/>
    </source>
</evidence>
<dbReference type="PANTHER" id="PTHR30478">
    <property type="entry name" value="DNA POLYMERASE III SUBUNIT BETA"/>
    <property type="match status" value="1"/>
</dbReference>
<keyword evidence="8" id="KW-0238">DNA-binding</keyword>
<dbReference type="Pfam" id="PF02767">
    <property type="entry name" value="DNA_pol3_beta_2"/>
    <property type="match status" value="1"/>
</dbReference>
<dbReference type="GO" id="GO:0003887">
    <property type="term" value="F:DNA-directed DNA polymerase activity"/>
    <property type="evidence" value="ECO:0007669"/>
    <property type="project" value="UniProtKB-KW"/>
</dbReference>
<dbReference type="SUPFAM" id="SSF55979">
    <property type="entry name" value="DNA clamp"/>
    <property type="match status" value="3"/>
</dbReference>
<dbReference type="PANTHER" id="PTHR30478:SF0">
    <property type="entry name" value="BETA SLIDING CLAMP"/>
    <property type="match status" value="1"/>
</dbReference>
<dbReference type="InterPro" id="IPR001001">
    <property type="entry name" value="DNA_polIII_beta"/>
</dbReference>
<keyword evidence="7" id="KW-0239">DNA-directed DNA polymerase</keyword>
<feature type="domain" description="DNA polymerase III beta sliding clamp central" evidence="10">
    <location>
        <begin position="131"/>
        <end position="248"/>
    </location>
</feature>
<evidence type="ECO:0000256" key="3">
    <source>
        <dbReference type="ARBA" id="ARBA00022490"/>
    </source>
</evidence>
<dbReference type="GO" id="GO:0008408">
    <property type="term" value="F:3'-5' exonuclease activity"/>
    <property type="evidence" value="ECO:0007669"/>
    <property type="project" value="InterPro"/>
</dbReference>
<dbReference type="Pfam" id="PF02768">
    <property type="entry name" value="DNA_pol3_beta_3"/>
    <property type="match status" value="1"/>
</dbReference>
<dbReference type="InterPro" id="IPR022637">
    <property type="entry name" value="DNA_polIII_beta_cen"/>
</dbReference>
<dbReference type="SMART" id="SM00480">
    <property type="entry name" value="POL3Bc"/>
    <property type="match status" value="1"/>
</dbReference>
<dbReference type="GO" id="GO:0003677">
    <property type="term" value="F:DNA binding"/>
    <property type="evidence" value="ECO:0007669"/>
    <property type="project" value="UniProtKB-KW"/>
</dbReference>
<dbReference type="AlphaFoldDB" id="A0A3B0RWY3"/>
<accession>A0A3B0RWY3</accession>
<dbReference type="Gene3D" id="3.70.10.10">
    <property type="match status" value="1"/>
</dbReference>
<sequence length="371" mass="40354">MKFSIERAHLLKALSHVTSVVERRNTIPILSNVLLSATADGVSFAATDLDIEIIETTEAQVQKEGVATLPAHTFYEIARKLPDGADVNIERTGEDSQITLTAGRAKFALPTLPEDEFPALSAEGMTHQFQMQAAEFARLIDKTRFAVSSEETRYYLNGVHLHATDDKDAVIRAVATDGHQLALCESPAPDGATGMPAIIIPRKTIGEVRKLIDDVSGDIDIQVSDAKIRFSVGSAILTSKLIDGSFPDYQRVIPKDNENRLELENRSFAASVDRVATVSTEKSRSVKMILEADALTLRVSNPEAGQGTEEVSVSYGGEPMEIGFNAKYLLNVLSQIDGQDVVFCLSNANSPILIEDSGDEHALYVLMPLRV</sequence>
<keyword evidence="5 12" id="KW-0548">Nucleotidyltransferase</keyword>
<dbReference type="CDD" id="cd00140">
    <property type="entry name" value="beta_clamp"/>
    <property type="match status" value="1"/>
</dbReference>
<evidence type="ECO:0000313" key="12">
    <source>
        <dbReference type="EMBL" id="VAV95922.1"/>
    </source>
</evidence>
<dbReference type="EMBL" id="UOEE01000213">
    <property type="protein sequence ID" value="VAV95922.1"/>
    <property type="molecule type" value="Genomic_DNA"/>
</dbReference>
<dbReference type="InterPro" id="IPR046938">
    <property type="entry name" value="DNA_clamp_sf"/>
</dbReference>
<dbReference type="InterPro" id="IPR022634">
    <property type="entry name" value="DNA_polIII_beta_N"/>
</dbReference>
<keyword evidence="4 12" id="KW-0808">Transferase</keyword>